<dbReference type="AlphaFoldDB" id="A0A1X9NAH8"/>
<keyword evidence="3" id="KW-0489">Methyltransferase</keyword>
<reference evidence="7 8" key="1">
    <citation type="submission" date="2016-11" db="EMBL/GenBank/DDBJ databases">
        <title>Trade-off between light-utilization and light-protection in marine flavobacteria.</title>
        <authorList>
            <person name="Kumagai Y."/>
        </authorList>
    </citation>
    <scope>NUCLEOTIDE SEQUENCE [LARGE SCALE GENOMIC DNA]</scope>
    <source>
        <strain evidence="7 8">NBRC 107125</strain>
    </source>
</reference>
<dbReference type="OrthoDB" id="29650at2"/>
<evidence type="ECO:0000256" key="2">
    <source>
        <dbReference type="ARBA" id="ARBA00022552"/>
    </source>
</evidence>
<accession>A0A1X9NAH8</accession>
<dbReference type="InterPro" id="IPR046977">
    <property type="entry name" value="RsmC/RlmG"/>
</dbReference>
<proteinExistence type="predicted"/>
<keyword evidence="2" id="KW-0698">rRNA processing</keyword>
<dbReference type="KEGG" id="osg:BST96_11130"/>
<sequence length="352" mass="38854">MKDLAWQLLHTVLNTHGGGPALWLVDENISAQDIAAVKVVDTLQAVTNRYDVYQALQAKGFNARLSDYDFSEFEARSFSAIYYRVSKEKAVVHHIINAAARYLKPLGELYLAGYKNEGIKTYSDKAANLLANPAEKHRGSRSTLLATIVCADVDQKAFSVNRLDDKHYTDFATINAGELELVTKPGVFGWQKIDQGSAFLIDYLKDHMASLPQPESVVDLGCGYGYLSVMASQFLPARYVATDNNITAVNSCAQNFSQHHIDGEVLIDNCAQSINTKADLVLCNPPFHQGFDIDSDLTLRFLQSCKRLLNAKGVGLFVVNGFIPLEKKAAPLFSRVEVVASNRSFKLVLLSL</sequence>
<dbReference type="GO" id="GO:0032259">
    <property type="term" value="P:methylation"/>
    <property type="evidence" value="ECO:0007669"/>
    <property type="project" value="UniProtKB-KW"/>
</dbReference>
<protein>
    <recommendedName>
        <fullName evidence="6">Methyltransferase small domain-containing protein</fullName>
    </recommendedName>
</protein>
<organism evidence="7 8">
    <name type="scientific">Oceanicoccus sagamiensis</name>
    <dbReference type="NCBI Taxonomy" id="716816"/>
    <lineage>
        <taxon>Bacteria</taxon>
        <taxon>Pseudomonadati</taxon>
        <taxon>Pseudomonadota</taxon>
        <taxon>Gammaproteobacteria</taxon>
        <taxon>Cellvibrionales</taxon>
        <taxon>Spongiibacteraceae</taxon>
        <taxon>Oceanicoccus</taxon>
    </lineage>
</organism>
<name>A0A1X9NAH8_9GAMM</name>
<evidence type="ECO:0000256" key="3">
    <source>
        <dbReference type="ARBA" id="ARBA00022603"/>
    </source>
</evidence>
<evidence type="ECO:0000256" key="4">
    <source>
        <dbReference type="ARBA" id="ARBA00022679"/>
    </source>
</evidence>
<dbReference type="CDD" id="cd02440">
    <property type="entry name" value="AdoMet_MTases"/>
    <property type="match status" value="1"/>
</dbReference>
<evidence type="ECO:0000259" key="6">
    <source>
        <dbReference type="Pfam" id="PF05175"/>
    </source>
</evidence>
<dbReference type="GO" id="GO:0008757">
    <property type="term" value="F:S-adenosylmethionine-dependent methyltransferase activity"/>
    <property type="evidence" value="ECO:0007669"/>
    <property type="project" value="InterPro"/>
</dbReference>
<evidence type="ECO:0000313" key="8">
    <source>
        <dbReference type="Proteomes" id="UP000193450"/>
    </source>
</evidence>
<evidence type="ECO:0000313" key="7">
    <source>
        <dbReference type="EMBL" id="ARN74626.1"/>
    </source>
</evidence>
<dbReference type="InterPro" id="IPR029063">
    <property type="entry name" value="SAM-dependent_MTases_sf"/>
</dbReference>
<evidence type="ECO:0000256" key="5">
    <source>
        <dbReference type="ARBA" id="ARBA00022691"/>
    </source>
</evidence>
<dbReference type="InterPro" id="IPR002052">
    <property type="entry name" value="DNA_methylase_N6_adenine_CS"/>
</dbReference>
<keyword evidence="5" id="KW-0949">S-adenosyl-L-methionine</keyword>
<dbReference type="Pfam" id="PF05175">
    <property type="entry name" value="MTS"/>
    <property type="match status" value="1"/>
</dbReference>
<dbReference type="PANTHER" id="PTHR47816">
    <property type="entry name" value="RIBOSOMAL RNA SMALL SUBUNIT METHYLTRANSFERASE C"/>
    <property type="match status" value="1"/>
</dbReference>
<dbReference type="GO" id="GO:0003676">
    <property type="term" value="F:nucleic acid binding"/>
    <property type="evidence" value="ECO:0007669"/>
    <property type="project" value="InterPro"/>
</dbReference>
<dbReference type="RefSeq" id="WP_085758776.1">
    <property type="nucleotide sequence ID" value="NZ_CP019343.1"/>
</dbReference>
<keyword evidence="4" id="KW-0808">Transferase</keyword>
<gene>
    <name evidence="7" type="ORF">BST96_11130</name>
</gene>
<evidence type="ECO:0000256" key="1">
    <source>
        <dbReference type="ARBA" id="ARBA00022490"/>
    </source>
</evidence>
<keyword evidence="1" id="KW-0963">Cytoplasm</keyword>
<dbReference type="EMBL" id="CP019343">
    <property type="protein sequence ID" value="ARN74626.1"/>
    <property type="molecule type" value="Genomic_DNA"/>
</dbReference>
<dbReference type="Gene3D" id="3.40.50.150">
    <property type="entry name" value="Vaccinia Virus protein VP39"/>
    <property type="match status" value="2"/>
</dbReference>
<dbReference type="Proteomes" id="UP000193450">
    <property type="component" value="Chromosome"/>
</dbReference>
<dbReference type="PANTHER" id="PTHR47816:SF4">
    <property type="entry name" value="RIBOSOMAL RNA SMALL SUBUNIT METHYLTRANSFERASE C"/>
    <property type="match status" value="1"/>
</dbReference>
<keyword evidence="8" id="KW-1185">Reference proteome</keyword>
<dbReference type="GO" id="GO:0008170">
    <property type="term" value="F:N-methyltransferase activity"/>
    <property type="evidence" value="ECO:0007669"/>
    <property type="project" value="UniProtKB-ARBA"/>
</dbReference>
<dbReference type="STRING" id="716816.BST96_11130"/>
<dbReference type="GO" id="GO:0006364">
    <property type="term" value="P:rRNA processing"/>
    <property type="evidence" value="ECO:0007669"/>
    <property type="project" value="UniProtKB-KW"/>
</dbReference>
<dbReference type="SUPFAM" id="SSF53335">
    <property type="entry name" value="S-adenosyl-L-methionine-dependent methyltransferases"/>
    <property type="match status" value="1"/>
</dbReference>
<feature type="domain" description="Methyltransferase small" evidence="6">
    <location>
        <begin position="179"/>
        <end position="347"/>
    </location>
</feature>
<dbReference type="PROSITE" id="PS00092">
    <property type="entry name" value="N6_MTASE"/>
    <property type="match status" value="1"/>
</dbReference>
<dbReference type="InterPro" id="IPR007848">
    <property type="entry name" value="Small_mtfrase_dom"/>
</dbReference>